<proteinExistence type="predicted"/>
<evidence type="ECO:0000313" key="2">
    <source>
        <dbReference type="Proteomes" id="UP000199412"/>
    </source>
</evidence>
<dbReference type="Proteomes" id="UP000199412">
    <property type="component" value="Unassembled WGS sequence"/>
</dbReference>
<name>A0A1G7BEH4_9PROT</name>
<evidence type="ECO:0000313" key="1">
    <source>
        <dbReference type="EMBL" id="SDE25484.1"/>
    </source>
</evidence>
<sequence length="56" mass="6907">MMGHRDPTSQDEYDAFNRKGRRFIQWRRGEVRTIKRRFARRMRRVGRAATRAQVRD</sequence>
<keyword evidence="2" id="KW-1185">Reference proteome</keyword>
<organism evidence="1 2">
    <name type="scientific">Rhodospira trueperi</name>
    <dbReference type="NCBI Taxonomy" id="69960"/>
    <lineage>
        <taxon>Bacteria</taxon>
        <taxon>Pseudomonadati</taxon>
        <taxon>Pseudomonadota</taxon>
        <taxon>Alphaproteobacteria</taxon>
        <taxon>Rhodospirillales</taxon>
        <taxon>Rhodospirillaceae</taxon>
        <taxon>Rhodospira</taxon>
    </lineage>
</organism>
<accession>A0A1G7BEH4</accession>
<gene>
    <name evidence="1" type="ORF">SAMN05421720_1052</name>
</gene>
<dbReference type="EMBL" id="FNAP01000005">
    <property type="protein sequence ID" value="SDE25484.1"/>
    <property type="molecule type" value="Genomic_DNA"/>
</dbReference>
<dbReference type="AlphaFoldDB" id="A0A1G7BEH4"/>
<reference evidence="1 2" key="1">
    <citation type="submission" date="2016-10" db="EMBL/GenBank/DDBJ databases">
        <authorList>
            <person name="de Groot N.N."/>
        </authorList>
    </citation>
    <scope>NUCLEOTIDE SEQUENCE [LARGE SCALE GENOMIC DNA]</scope>
    <source>
        <strain evidence="1 2">ATCC 700224</strain>
    </source>
</reference>
<protein>
    <submittedName>
        <fullName evidence="1">Uncharacterized protein</fullName>
    </submittedName>
</protein>